<reference evidence="2" key="1">
    <citation type="journal article" date="2020" name="Stud. Mycol.">
        <title>101 Dothideomycetes genomes: a test case for predicting lifestyles and emergence of pathogens.</title>
        <authorList>
            <person name="Haridas S."/>
            <person name="Albert R."/>
            <person name="Binder M."/>
            <person name="Bloem J."/>
            <person name="Labutti K."/>
            <person name="Salamov A."/>
            <person name="Andreopoulos B."/>
            <person name="Baker S."/>
            <person name="Barry K."/>
            <person name="Bills G."/>
            <person name="Bluhm B."/>
            <person name="Cannon C."/>
            <person name="Castanera R."/>
            <person name="Culley D."/>
            <person name="Daum C."/>
            <person name="Ezra D."/>
            <person name="Gonzalez J."/>
            <person name="Henrissat B."/>
            <person name="Kuo A."/>
            <person name="Liang C."/>
            <person name="Lipzen A."/>
            <person name="Lutzoni F."/>
            <person name="Magnuson J."/>
            <person name="Mondo S."/>
            <person name="Nolan M."/>
            <person name="Ohm R."/>
            <person name="Pangilinan J."/>
            <person name="Park H.-J."/>
            <person name="Ramirez L."/>
            <person name="Alfaro M."/>
            <person name="Sun H."/>
            <person name="Tritt A."/>
            <person name="Yoshinaga Y."/>
            <person name="Zwiers L.-H."/>
            <person name="Turgeon B."/>
            <person name="Goodwin S."/>
            <person name="Spatafora J."/>
            <person name="Crous P."/>
            <person name="Grigoriev I."/>
        </authorList>
    </citation>
    <scope>NUCLEOTIDE SEQUENCE</scope>
    <source>
        <strain evidence="2">Tuck. ex Michener</strain>
    </source>
</reference>
<dbReference type="AlphaFoldDB" id="A0A6A6H4J2"/>
<evidence type="ECO:0000256" key="1">
    <source>
        <dbReference type="SAM" id="MobiDB-lite"/>
    </source>
</evidence>
<feature type="region of interest" description="Disordered" evidence="1">
    <location>
        <begin position="17"/>
        <end position="46"/>
    </location>
</feature>
<feature type="compositionally biased region" description="Low complexity" evidence="1">
    <location>
        <begin position="229"/>
        <end position="240"/>
    </location>
</feature>
<feature type="region of interest" description="Disordered" evidence="1">
    <location>
        <begin position="67"/>
        <end position="91"/>
    </location>
</feature>
<dbReference type="Proteomes" id="UP000800092">
    <property type="component" value="Unassembled WGS sequence"/>
</dbReference>
<accession>A0A6A6H4J2</accession>
<sequence>MTTIVEAASPQLEHWTFPSTMATTNASRSSTSSTSRRDSEKVPVGLKQELGFGMKRDSESILHHQYLSDEEGLSPTEHGDTLSVEEDSDDFDDIEFDENLLELATTYEYTAKACTEALVISMKPVRPTMVEVSLHSSTEKSSRSDSPSKPSSRHDSPMELSSDFEKVARRSMSSTYSQSKRFSSIPLMESAAEARAVSAVFLPPSGPSPHPSFLDSDPFSTTSLPQRPSSTSHSRLRSLSKTISIAKFATRKSNDGVKSPTTPSKPKDGASRLKLVPRGANEREPVLQLPEFPDKSDDQIPSTSLERSATPGQWPDRSDSRPSKPKLRKRKSLVFG</sequence>
<proteinExistence type="predicted"/>
<feature type="compositionally biased region" description="Polar residues" evidence="1">
    <location>
        <begin position="218"/>
        <end position="228"/>
    </location>
</feature>
<name>A0A6A6H4J2_VIRVR</name>
<keyword evidence="3" id="KW-1185">Reference proteome</keyword>
<dbReference type="EMBL" id="ML991812">
    <property type="protein sequence ID" value="KAF2232781.1"/>
    <property type="molecule type" value="Genomic_DNA"/>
</dbReference>
<feature type="compositionally biased region" description="Low complexity" evidence="1">
    <location>
        <begin position="19"/>
        <end position="34"/>
    </location>
</feature>
<feature type="compositionally biased region" description="Basic and acidic residues" evidence="1">
    <location>
        <begin position="152"/>
        <end position="166"/>
    </location>
</feature>
<feature type="compositionally biased region" description="Polar residues" evidence="1">
    <location>
        <begin position="299"/>
        <end position="311"/>
    </location>
</feature>
<feature type="compositionally biased region" description="Basic residues" evidence="1">
    <location>
        <begin position="323"/>
        <end position="336"/>
    </location>
</feature>
<gene>
    <name evidence="2" type="ORF">EV356DRAFT_236106</name>
</gene>
<protein>
    <submittedName>
        <fullName evidence="2">Uncharacterized protein</fullName>
    </submittedName>
</protein>
<feature type="region of interest" description="Disordered" evidence="1">
    <location>
        <begin position="131"/>
        <end position="166"/>
    </location>
</feature>
<evidence type="ECO:0000313" key="3">
    <source>
        <dbReference type="Proteomes" id="UP000800092"/>
    </source>
</evidence>
<organism evidence="2 3">
    <name type="scientific">Viridothelium virens</name>
    <name type="common">Speckled blister lichen</name>
    <name type="synonym">Trypethelium virens</name>
    <dbReference type="NCBI Taxonomy" id="1048519"/>
    <lineage>
        <taxon>Eukaryota</taxon>
        <taxon>Fungi</taxon>
        <taxon>Dikarya</taxon>
        <taxon>Ascomycota</taxon>
        <taxon>Pezizomycotina</taxon>
        <taxon>Dothideomycetes</taxon>
        <taxon>Dothideomycetes incertae sedis</taxon>
        <taxon>Trypetheliales</taxon>
        <taxon>Trypetheliaceae</taxon>
        <taxon>Viridothelium</taxon>
    </lineage>
</organism>
<dbReference type="OrthoDB" id="3898400at2759"/>
<feature type="region of interest" description="Disordered" evidence="1">
    <location>
        <begin position="203"/>
        <end position="336"/>
    </location>
</feature>
<evidence type="ECO:0000313" key="2">
    <source>
        <dbReference type="EMBL" id="KAF2232781.1"/>
    </source>
</evidence>